<organism evidence="2 3">
    <name type="scientific">Halobacillus litoralis</name>
    <dbReference type="NCBI Taxonomy" id="45668"/>
    <lineage>
        <taxon>Bacteria</taxon>
        <taxon>Bacillati</taxon>
        <taxon>Bacillota</taxon>
        <taxon>Bacilli</taxon>
        <taxon>Bacillales</taxon>
        <taxon>Bacillaceae</taxon>
        <taxon>Halobacillus</taxon>
    </lineage>
</organism>
<dbReference type="EMBL" id="WMET01000003">
    <property type="protein sequence ID" value="MYL20798.1"/>
    <property type="molecule type" value="Genomic_DNA"/>
</dbReference>
<proteinExistence type="predicted"/>
<gene>
    <name evidence="2" type="ORF">GLW04_12925</name>
</gene>
<evidence type="ECO:0000259" key="1">
    <source>
        <dbReference type="PROSITE" id="PS51186"/>
    </source>
</evidence>
<feature type="domain" description="N-acetyltransferase" evidence="1">
    <location>
        <begin position="22"/>
        <end position="188"/>
    </location>
</feature>
<dbReference type="Gene3D" id="3.40.630.30">
    <property type="match status" value="1"/>
</dbReference>
<dbReference type="Proteomes" id="UP000460949">
    <property type="component" value="Unassembled WGS sequence"/>
</dbReference>
<sequence length="236" mass="26692">MGKGMIAEGRLRHQQTGQEETYTVHVLSIGALEELQAMQKKVEEDVSDPSTLQPLSEEEFTNILKGDGLLIGVYAGQTLAAFRALWYPGHHIENLGRDTGLPESEWEQVVHQEISCVLPEYRGNGLQKKMGVWIMDAFHQNSHDKTHLFCTVHPDNPGSLKDKFSQGMVIAAVKEKYAGMLRYIFYRPVSGPVHWDESTAVTVRQRDYDEQKSLIENGYVGVQWHPSTLLFAKKQP</sequence>
<comment type="caution">
    <text evidence="2">The sequence shown here is derived from an EMBL/GenBank/DDBJ whole genome shotgun (WGS) entry which is preliminary data.</text>
</comment>
<evidence type="ECO:0000313" key="2">
    <source>
        <dbReference type="EMBL" id="MYL20798.1"/>
    </source>
</evidence>
<dbReference type="RefSeq" id="WP_160837926.1">
    <property type="nucleotide sequence ID" value="NZ_WMET01000003.1"/>
</dbReference>
<accession>A0A845DUI5</accession>
<dbReference type="AlphaFoldDB" id="A0A845DUI5"/>
<dbReference type="SUPFAM" id="SSF55729">
    <property type="entry name" value="Acyl-CoA N-acyltransferases (Nat)"/>
    <property type="match status" value="1"/>
</dbReference>
<protein>
    <submittedName>
        <fullName evidence="2">GNAT family N-acetyltransferase</fullName>
    </submittedName>
</protein>
<dbReference type="InterPro" id="IPR016181">
    <property type="entry name" value="Acyl_CoA_acyltransferase"/>
</dbReference>
<reference evidence="2 3" key="1">
    <citation type="submission" date="2019-11" db="EMBL/GenBank/DDBJ databases">
        <title>Genome sequences of 17 halophilic strains isolated from different environments.</title>
        <authorList>
            <person name="Furrow R.E."/>
        </authorList>
    </citation>
    <scope>NUCLEOTIDE SEQUENCE [LARGE SCALE GENOMIC DNA]</scope>
    <source>
        <strain evidence="2 3">22511_23_Filter</strain>
    </source>
</reference>
<dbReference type="PROSITE" id="PS51186">
    <property type="entry name" value="GNAT"/>
    <property type="match status" value="1"/>
</dbReference>
<dbReference type="InterPro" id="IPR000182">
    <property type="entry name" value="GNAT_dom"/>
</dbReference>
<evidence type="ECO:0000313" key="3">
    <source>
        <dbReference type="Proteomes" id="UP000460949"/>
    </source>
</evidence>
<dbReference type="GO" id="GO:0016747">
    <property type="term" value="F:acyltransferase activity, transferring groups other than amino-acyl groups"/>
    <property type="evidence" value="ECO:0007669"/>
    <property type="project" value="InterPro"/>
</dbReference>
<name>A0A845DUI5_9BACI</name>
<keyword evidence="2" id="KW-0808">Transferase</keyword>